<dbReference type="AlphaFoldDB" id="A0A2N9AIS9"/>
<sequence length="80" mass="8263">MLTPGGEERGGPAPCIFDAVGGTGGIMGGEPVAEQPFSGAIGRFRAHSTRGDRGGPPSTAHRSGRHNFGTIRPYARVTRC</sequence>
<reference evidence="3" key="1">
    <citation type="submission" date="2017-10" db="EMBL/GenBank/DDBJ databases">
        <authorList>
            <person name="Regsiter A."/>
            <person name="William W."/>
        </authorList>
    </citation>
    <scope>NUCLEOTIDE SEQUENCE [LARGE SCALE GENOMIC DNA]</scope>
</reference>
<proteinExistence type="predicted"/>
<protein>
    <submittedName>
        <fullName evidence="2">Uncharacterized protein</fullName>
    </submittedName>
</protein>
<dbReference type="Proteomes" id="UP000233769">
    <property type="component" value="Chromosome tk0001"/>
</dbReference>
<name>A0A2N9AIS9_METEX</name>
<gene>
    <name evidence="2" type="ORF">TK0001_0666</name>
</gene>
<organism evidence="2 3">
    <name type="scientific">Methylorubrum extorquens</name>
    <name type="common">Methylobacterium dichloromethanicum</name>
    <name type="synonym">Methylobacterium extorquens</name>
    <dbReference type="NCBI Taxonomy" id="408"/>
    <lineage>
        <taxon>Bacteria</taxon>
        <taxon>Pseudomonadati</taxon>
        <taxon>Pseudomonadota</taxon>
        <taxon>Alphaproteobacteria</taxon>
        <taxon>Hyphomicrobiales</taxon>
        <taxon>Methylobacteriaceae</taxon>
        <taxon>Methylorubrum</taxon>
    </lineage>
</organism>
<accession>A0A2N9AIS9</accession>
<evidence type="ECO:0000256" key="1">
    <source>
        <dbReference type="SAM" id="MobiDB-lite"/>
    </source>
</evidence>
<dbReference type="EMBL" id="LT962688">
    <property type="protein sequence ID" value="SOR27268.1"/>
    <property type="molecule type" value="Genomic_DNA"/>
</dbReference>
<evidence type="ECO:0000313" key="3">
    <source>
        <dbReference type="Proteomes" id="UP000233769"/>
    </source>
</evidence>
<evidence type="ECO:0000313" key="2">
    <source>
        <dbReference type="EMBL" id="SOR27268.1"/>
    </source>
</evidence>
<feature type="region of interest" description="Disordered" evidence="1">
    <location>
        <begin position="46"/>
        <end position="72"/>
    </location>
</feature>